<evidence type="ECO:0000256" key="22">
    <source>
        <dbReference type="ARBA" id="ARBA00047574"/>
    </source>
</evidence>
<evidence type="ECO:0000256" key="18">
    <source>
        <dbReference type="ARBA" id="ARBA00045722"/>
    </source>
</evidence>
<evidence type="ECO:0000256" key="4">
    <source>
        <dbReference type="ARBA" id="ARBA00009183"/>
    </source>
</evidence>
<evidence type="ECO:0000256" key="25">
    <source>
        <dbReference type="ARBA" id="ARBA00047977"/>
    </source>
</evidence>
<comment type="catalytic activity">
    <reaction evidence="31">
        <text>N,N-dimethylaniline + NADPH + O2 + H(+) = N,N-dimethylaniline N-oxide + NADP(+) + H2O</text>
        <dbReference type="Rhea" id="RHEA:24468"/>
        <dbReference type="ChEBI" id="CHEBI:15377"/>
        <dbReference type="ChEBI" id="CHEBI:15378"/>
        <dbReference type="ChEBI" id="CHEBI:15379"/>
        <dbReference type="ChEBI" id="CHEBI:16269"/>
        <dbReference type="ChEBI" id="CHEBI:17735"/>
        <dbReference type="ChEBI" id="CHEBI:57783"/>
        <dbReference type="ChEBI" id="CHEBI:58349"/>
        <dbReference type="EC" id="1.14.13.8"/>
    </reaction>
    <physiologicalReaction direction="left-to-right" evidence="31">
        <dbReference type="Rhea" id="RHEA:24469"/>
    </physiologicalReaction>
</comment>
<evidence type="ECO:0000256" key="29">
    <source>
        <dbReference type="ARBA" id="ARBA00048989"/>
    </source>
</evidence>
<keyword evidence="10 33" id="KW-0274">FAD</keyword>
<comment type="catalytic activity">
    <reaction evidence="30">
        <text>heptan-4-one + NADPH + O2 + H(+) = propyl butanoate + NADP(+) + H2O</text>
        <dbReference type="Rhea" id="RHEA:54852"/>
        <dbReference type="ChEBI" id="CHEBI:15377"/>
        <dbReference type="ChEBI" id="CHEBI:15378"/>
        <dbReference type="ChEBI" id="CHEBI:15379"/>
        <dbReference type="ChEBI" id="CHEBI:57783"/>
        <dbReference type="ChEBI" id="CHEBI:58349"/>
        <dbReference type="ChEBI" id="CHEBI:89484"/>
        <dbReference type="ChEBI" id="CHEBI:89719"/>
    </reaction>
    <physiologicalReaction direction="left-to-right" evidence="30">
        <dbReference type="Rhea" id="RHEA:54853"/>
    </physiologicalReaction>
</comment>
<name>A0A8T0FKA1_ARGBR</name>
<keyword evidence="14 33" id="KW-0560">Oxidoreductase</keyword>
<dbReference type="InterPro" id="IPR000960">
    <property type="entry name" value="Flavin_mOase"/>
</dbReference>
<evidence type="ECO:0000256" key="5">
    <source>
        <dbReference type="ARBA" id="ARBA00022481"/>
    </source>
</evidence>
<dbReference type="GO" id="GO:0016174">
    <property type="term" value="F:NAD(P)H oxidase H2O2-forming activity"/>
    <property type="evidence" value="ECO:0007669"/>
    <property type="project" value="UniProtKB-EC"/>
</dbReference>
<evidence type="ECO:0000256" key="20">
    <source>
        <dbReference type="ARBA" id="ARBA00047338"/>
    </source>
</evidence>
<keyword evidence="35" id="KW-1185">Reference proteome</keyword>
<evidence type="ECO:0000256" key="7">
    <source>
        <dbReference type="ARBA" id="ARBA00022630"/>
    </source>
</evidence>
<evidence type="ECO:0000256" key="13">
    <source>
        <dbReference type="ARBA" id="ARBA00022989"/>
    </source>
</evidence>
<evidence type="ECO:0000256" key="31">
    <source>
        <dbReference type="ARBA" id="ARBA00049443"/>
    </source>
</evidence>
<comment type="catalytic activity">
    <reaction evidence="23">
        <text>sulcatone + NADPH + O2 + H(+) = 4-methylpent-3-en-1-yl acetate + NADP(+) + H2O</text>
        <dbReference type="Rhea" id="RHEA:54864"/>
        <dbReference type="ChEBI" id="CHEBI:15377"/>
        <dbReference type="ChEBI" id="CHEBI:15378"/>
        <dbReference type="ChEBI" id="CHEBI:15379"/>
        <dbReference type="ChEBI" id="CHEBI:16310"/>
        <dbReference type="ChEBI" id="CHEBI:57783"/>
        <dbReference type="ChEBI" id="CHEBI:58349"/>
        <dbReference type="ChEBI" id="CHEBI:138373"/>
    </reaction>
    <physiologicalReaction direction="left-to-right" evidence="23">
        <dbReference type="Rhea" id="RHEA:54865"/>
    </physiologicalReaction>
</comment>
<accession>A0A8T0FKA1</accession>
<comment type="similarity">
    <text evidence="4 33">Belongs to the FMO family.</text>
</comment>
<comment type="catalytic activity">
    <reaction evidence="24">
        <text>NADPH + O2 + H(+) = H2O2 + NADP(+)</text>
        <dbReference type="Rhea" id="RHEA:11260"/>
        <dbReference type="ChEBI" id="CHEBI:15378"/>
        <dbReference type="ChEBI" id="CHEBI:15379"/>
        <dbReference type="ChEBI" id="CHEBI:16240"/>
        <dbReference type="ChEBI" id="CHEBI:57783"/>
        <dbReference type="ChEBI" id="CHEBI:58349"/>
        <dbReference type="EC" id="1.6.3.1"/>
    </reaction>
    <physiologicalReaction direction="left-to-right" evidence="24">
        <dbReference type="Rhea" id="RHEA:11261"/>
    </physiologicalReaction>
</comment>
<dbReference type="FunFam" id="3.50.50.60:FF:000159">
    <property type="entry name" value="Dimethylaniline monooxygenase [N-oxide-forming]"/>
    <property type="match status" value="2"/>
</dbReference>
<dbReference type="EMBL" id="JABXBU010000011">
    <property type="protein sequence ID" value="KAF8790872.1"/>
    <property type="molecule type" value="Genomic_DNA"/>
</dbReference>
<comment type="catalytic activity">
    <reaction evidence="29">
        <text>(2E)-geranial + NADPH + O2 + H(+) = (1E)-2,6-dimethylhepta-1,5-dien-1-yl formate + NADP(+) + H2O</text>
        <dbReference type="Rhea" id="RHEA:54860"/>
        <dbReference type="ChEBI" id="CHEBI:15377"/>
        <dbReference type="ChEBI" id="CHEBI:15378"/>
        <dbReference type="ChEBI" id="CHEBI:15379"/>
        <dbReference type="ChEBI" id="CHEBI:16980"/>
        <dbReference type="ChEBI" id="CHEBI:57783"/>
        <dbReference type="ChEBI" id="CHEBI:58349"/>
        <dbReference type="ChEBI" id="CHEBI:138375"/>
    </reaction>
    <physiologicalReaction direction="left-to-right" evidence="29">
        <dbReference type="Rhea" id="RHEA:54861"/>
    </physiologicalReaction>
</comment>
<evidence type="ECO:0000256" key="28">
    <source>
        <dbReference type="ARBA" id="ARBA00048459"/>
    </source>
</evidence>
<dbReference type="PRINTS" id="PR01125">
    <property type="entry name" value="FMOXYGENASE5"/>
</dbReference>
<evidence type="ECO:0000256" key="11">
    <source>
        <dbReference type="ARBA" id="ARBA00022848"/>
    </source>
</evidence>
<comment type="function">
    <text evidence="18">Acts as a Baeyer-Villiger monooxygenase on a broad range of substrates. Catalyzes the insertion of an oxygen atom into a carbon-carbon bond adjacent to a carbonyl, which converts ketones to esters. Active on diverse carbonyl compounds, whereas soft nucleophiles are mostly non- or poorly reactive. In contrast with other forms of FMO it is non- or poorly active on 'classical' substrates such as drugs, pesticides, and dietary components containing soft nucleophilic heteroatoms. Able to oxidize drug molecules bearing a carbonyl group on an aliphatic chain, such as nabumetone and pentoxifylline. Also, in the absence of substrates, shows slow but yet significant NADPH oxidase activity. Acts as a positive modulator of cholesterol biosynthesis as well as glucose homeostasis, promoting metabolic aging via pleiotropic effects.</text>
</comment>
<dbReference type="EC" id="1.-.-.-" evidence="33"/>
<evidence type="ECO:0000256" key="1">
    <source>
        <dbReference type="ARBA" id="ARBA00001974"/>
    </source>
</evidence>
<evidence type="ECO:0000256" key="3">
    <source>
        <dbReference type="ARBA" id="ARBA00004524"/>
    </source>
</evidence>
<evidence type="ECO:0000256" key="21">
    <source>
        <dbReference type="ARBA" id="ARBA00047426"/>
    </source>
</evidence>
<evidence type="ECO:0000256" key="12">
    <source>
        <dbReference type="ARBA" id="ARBA00022857"/>
    </source>
</evidence>
<dbReference type="GO" id="GO:0004499">
    <property type="term" value="F:N,N-dimethylaniline monooxygenase activity"/>
    <property type="evidence" value="ECO:0007669"/>
    <property type="project" value="InterPro"/>
</dbReference>
<comment type="catalytic activity">
    <reaction evidence="27">
        <text>trimethylamine + NADPH + O2 = trimethylamine N-oxide + NADP(+) + H2O</text>
        <dbReference type="Rhea" id="RHEA:31979"/>
        <dbReference type="ChEBI" id="CHEBI:15377"/>
        <dbReference type="ChEBI" id="CHEBI:15379"/>
        <dbReference type="ChEBI" id="CHEBI:15724"/>
        <dbReference type="ChEBI" id="CHEBI:57783"/>
        <dbReference type="ChEBI" id="CHEBI:58349"/>
        <dbReference type="ChEBI" id="CHEBI:58389"/>
        <dbReference type="EC" id="1.14.13.148"/>
    </reaction>
    <physiologicalReaction direction="left-to-right" evidence="27">
        <dbReference type="Rhea" id="RHEA:31980"/>
    </physiologicalReaction>
</comment>
<evidence type="ECO:0000256" key="23">
    <source>
        <dbReference type="ARBA" id="ARBA00047855"/>
    </source>
</evidence>
<dbReference type="GO" id="GO:0005789">
    <property type="term" value="C:endoplasmic reticulum membrane"/>
    <property type="evidence" value="ECO:0007669"/>
    <property type="project" value="UniProtKB-SubCell"/>
</dbReference>
<evidence type="ECO:0000256" key="17">
    <source>
        <dbReference type="ARBA" id="ARBA00023136"/>
    </source>
</evidence>
<dbReference type="GO" id="GO:0006629">
    <property type="term" value="P:lipid metabolic process"/>
    <property type="evidence" value="ECO:0007669"/>
    <property type="project" value="UniProtKB-KW"/>
</dbReference>
<evidence type="ECO:0000256" key="9">
    <source>
        <dbReference type="ARBA" id="ARBA00022824"/>
    </source>
</evidence>
<comment type="subcellular location">
    <subcellularLocation>
        <location evidence="2">Endoplasmic reticulum membrane</location>
        <topology evidence="2">Single-pass membrane protein</topology>
    </subcellularLocation>
    <subcellularLocation>
        <location evidence="3">Microsome membrane</location>
    </subcellularLocation>
</comment>
<dbReference type="PANTHER" id="PTHR23023">
    <property type="entry name" value="DIMETHYLANILINE MONOOXYGENASE"/>
    <property type="match status" value="1"/>
</dbReference>
<keyword evidence="7 33" id="KW-0285">Flavoprotein</keyword>
<dbReference type="SUPFAM" id="SSF51905">
    <property type="entry name" value="FAD/NAD(P)-binding domain"/>
    <property type="match status" value="4"/>
</dbReference>
<reference evidence="34" key="2">
    <citation type="submission" date="2020-06" db="EMBL/GenBank/DDBJ databases">
        <authorList>
            <person name="Sheffer M."/>
        </authorList>
    </citation>
    <scope>NUCLEOTIDE SEQUENCE</scope>
</reference>
<dbReference type="GO" id="GO:0034899">
    <property type="term" value="F:trimethylamine monooxygenase activity"/>
    <property type="evidence" value="ECO:0007669"/>
    <property type="project" value="UniProtKB-EC"/>
</dbReference>
<keyword evidence="11" id="KW-0492">Microsome</keyword>
<keyword evidence="15 33" id="KW-0503">Monooxygenase</keyword>
<evidence type="ECO:0000256" key="33">
    <source>
        <dbReference type="RuleBase" id="RU361177"/>
    </source>
</evidence>
<evidence type="ECO:0000256" key="16">
    <source>
        <dbReference type="ARBA" id="ARBA00023098"/>
    </source>
</evidence>
<keyword evidence="5" id="KW-0488">Methylation</keyword>
<evidence type="ECO:0000256" key="14">
    <source>
        <dbReference type="ARBA" id="ARBA00023002"/>
    </source>
</evidence>
<dbReference type="AlphaFoldDB" id="A0A8T0FKA1"/>
<dbReference type="InterPro" id="IPR036188">
    <property type="entry name" value="FAD/NAD-bd_sf"/>
</dbReference>
<evidence type="ECO:0000256" key="10">
    <source>
        <dbReference type="ARBA" id="ARBA00022827"/>
    </source>
</evidence>
<evidence type="ECO:0000256" key="2">
    <source>
        <dbReference type="ARBA" id="ARBA00004389"/>
    </source>
</evidence>
<keyword evidence="12" id="KW-0521">NADP</keyword>
<evidence type="ECO:0000256" key="24">
    <source>
        <dbReference type="ARBA" id="ARBA00047864"/>
    </source>
</evidence>
<gene>
    <name evidence="34" type="ORF">HNY73_005825</name>
</gene>
<keyword evidence="8" id="KW-0812">Transmembrane</keyword>
<evidence type="ECO:0000313" key="35">
    <source>
        <dbReference type="Proteomes" id="UP000807504"/>
    </source>
</evidence>
<comment type="catalytic activity">
    <reaction evidence="21">
        <text>hexan-3-one + NADPH + O2 + H(+) = propyl propanoate + NADP(+) + H2O</text>
        <dbReference type="Rhea" id="RHEA:54848"/>
        <dbReference type="ChEBI" id="CHEBI:15377"/>
        <dbReference type="ChEBI" id="CHEBI:15378"/>
        <dbReference type="ChEBI" id="CHEBI:15379"/>
        <dbReference type="ChEBI" id="CHEBI:57783"/>
        <dbReference type="ChEBI" id="CHEBI:58349"/>
        <dbReference type="ChEBI" id="CHEBI:89828"/>
        <dbReference type="ChEBI" id="CHEBI:89891"/>
    </reaction>
    <physiologicalReaction direction="left-to-right" evidence="21">
        <dbReference type="Rhea" id="RHEA:54849"/>
    </physiologicalReaction>
</comment>
<comment type="catalytic activity">
    <reaction evidence="25">
        <text>hexan-3-one + NADPH + O2 + H(+) = ethyl butanoate + NADP(+) + H2O</text>
        <dbReference type="Rhea" id="RHEA:54844"/>
        <dbReference type="ChEBI" id="CHEBI:15377"/>
        <dbReference type="ChEBI" id="CHEBI:15378"/>
        <dbReference type="ChEBI" id="CHEBI:15379"/>
        <dbReference type="ChEBI" id="CHEBI:57783"/>
        <dbReference type="ChEBI" id="CHEBI:58349"/>
        <dbReference type="ChEBI" id="CHEBI:88764"/>
        <dbReference type="ChEBI" id="CHEBI:89891"/>
    </reaction>
    <physiologicalReaction direction="left-to-right" evidence="25">
        <dbReference type="Rhea" id="RHEA:54845"/>
    </physiologicalReaction>
</comment>
<evidence type="ECO:0000256" key="32">
    <source>
        <dbReference type="ARBA" id="ARBA00049475"/>
    </source>
</evidence>
<keyword evidence="16" id="KW-0443">Lipid metabolism</keyword>
<reference evidence="34" key="1">
    <citation type="journal article" date="2020" name="bioRxiv">
        <title>Chromosome-level reference genome of the European wasp spider Argiope bruennichi: a resource for studies on range expansion and evolutionary adaptation.</title>
        <authorList>
            <person name="Sheffer M.M."/>
            <person name="Hoppe A."/>
            <person name="Krehenwinkel H."/>
            <person name="Uhl G."/>
            <person name="Kuss A.W."/>
            <person name="Jensen L."/>
            <person name="Jensen C."/>
            <person name="Gillespie R.G."/>
            <person name="Hoff K.J."/>
            <person name="Prost S."/>
        </authorList>
    </citation>
    <scope>NUCLEOTIDE SEQUENCE</scope>
</reference>
<comment type="catalytic activity">
    <reaction evidence="20">
        <text>hypotaurine + NADH + O2 + H(+) = taurine + NAD(+) + H2O</text>
        <dbReference type="Rhea" id="RHEA:74111"/>
        <dbReference type="ChEBI" id="CHEBI:15377"/>
        <dbReference type="ChEBI" id="CHEBI:15378"/>
        <dbReference type="ChEBI" id="CHEBI:15379"/>
        <dbReference type="ChEBI" id="CHEBI:57540"/>
        <dbReference type="ChEBI" id="CHEBI:57853"/>
        <dbReference type="ChEBI" id="CHEBI:57945"/>
        <dbReference type="ChEBI" id="CHEBI:507393"/>
        <dbReference type="EC" id="1.14.13.8"/>
    </reaction>
    <physiologicalReaction direction="left-to-right" evidence="20">
        <dbReference type="Rhea" id="RHEA:74112"/>
    </physiologicalReaction>
</comment>
<comment type="catalytic activity">
    <reaction evidence="22">
        <text>heptan-2-one + NADPH + O2 + H(+) = pentyl acetate + NADP(+) + H2O</text>
        <dbReference type="Rhea" id="RHEA:54836"/>
        <dbReference type="ChEBI" id="CHEBI:5672"/>
        <dbReference type="ChEBI" id="CHEBI:15377"/>
        <dbReference type="ChEBI" id="CHEBI:15378"/>
        <dbReference type="ChEBI" id="CHEBI:15379"/>
        <dbReference type="ChEBI" id="CHEBI:57783"/>
        <dbReference type="ChEBI" id="CHEBI:58349"/>
        <dbReference type="ChEBI" id="CHEBI:87362"/>
    </reaction>
    <physiologicalReaction direction="left-to-right" evidence="22">
        <dbReference type="Rhea" id="RHEA:54837"/>
    </physiologicalReaction>
</comment>
<evidence type="ECO:0000256" key="15">
    <source>
        <dbReference type="ARBA" id="ARBA00023033"/>
    </source>
</evidence>
<keyword evidence="6" id="KW-0597">Phosphoprotein</keyword>
<dbReference type="InterPro" id="IPR020946">
    <property type="entry name" value="Flavin_mOase-like"/>
</dbReference>
<comment type="catalytic activity">
    <reaction evidence="32">
        <text>octan-3-one + NADPH + O2 + H(+) = pentyl propanoate + NADP(+) + H2O</text>
        <dbReference type="Rhea" id="RHEA:54840"/>
        <dbReference type="ChEBI" id="CHEBI:15377"/>
        <dbReference type="ChEBI" id="CHEBI:15378"/>
        <dbReference type="ChEBI" id="CHEBI:15379"/>
        <dbReference type="ChEBI" id="CHEBI:57783"/>
        <dbReference type="ChEBI" id="CHEBI:58349"/>
        <dbReference type="ChEBI" id="CHEBI:80946"/>
        <dbReference type="ChEBI" id="CHEBI:87373"/>
    </reaction>
    <physiologicalReaction direction="left-to-right" evidence="32">
        <dbReference type="Rhea" id="RHEA:54841"/>
    </physiologicalReaction>
</comment>
<keyword evidence="17" id="KW-0472">Membrane</keyword>
<comment type="caution">
    <text evidence="34">The sequence shown here is derived from an EMBL/GenBank/DDBJ whole genome shotgun (WGS) entry which is preliminary data.</text>
</comment>
<evidence type="ECO:0000313" key="34">
    <source>
        <dbReference type="EMBL" id="KAF8790872.1"/>
    </source>
</evidence>
<sequence>MAKKRYAVIGAGPMGIGSIKCLKEEGMEPVCFEKTSHIGGLWRYHDDDIDGLASVMKSTVINNSKEMGAMSDFPPKEDYPNYMHNKQVNDYITNYAKAFDLERHIQLNKEIIEVGMADDYEETGRLFVVAKDTITGIETREIFDGVMVCIGHHVYPNWPSFPGMEKFKGKIIHTHSLKKINPFDDQVVVVVGVGNSGMDAAVEISTVAKQVYLSTRRGAWVLPRVGPWGFPIDIQLQRRFLDILFKTLPYTLVCWFCEQVTNQRFDHKLYNLKPKHRIWSQHATISDSLPIKLLSGTVAVRKNIKGFVENGVIFDGEEKVTECDSVVFATGYKIKFPFLHDSLTTVKNNHVHLYKYIFPPHLKHPTLAICGLVQVVGAGFPTGEAQARFAVLAMNGKVSLPSREEMEADIQKKKIENAKRYSHSERHTIQADYIPYLDEIYSLIGAKPNFFKMLFTDPVLFWTLFFGPSLPYQYRLQGPHPWPGARQAILDWKKRIVKPLRGDYEYYENSIKVHFVSVKNMASKRKILVIGGGFSGLCSIKCLKEEGYDPVCYEKTSNFGGTWYYREETPMGIPSIMPTTIINHSKEMGALSNYVPDKNYPNYLRHHELLKLMTEMAEKFDCLKHMVFNREVTQVKRSNDYEETGRWEVTVKNTETGEVTEEVFDVVWLAVGHITYPKMGHYPGMDKFRGTIMHSHSLKRVDKFQDKKVVVIGIGCSGLDAAVEISNVASQVYLSTRNGAWILPRIGSYGLPFDYTVLRRYVSIIRSLVGYKALSWYLETCQINKKFSHFLYNLRPHYPALAKDPSINDIIQLKLLSGSVVLRKDIKCFTEKGVIFENETHVTEIDAVIMATGYQWQFPFLEKGTLAVENNVIHLYKCIFPPQLKHATLAILGFILPFGPGFPLGEMQCRYAAQVISGKCKLPTKEKMIEDIQNRHERNLQRYAPSDKMSIRVDYIEYMDEIATEMRCKPNIWKILVTDPKLFWALIFGPSLPYQYRLEGPHKWEGAREAILTAPERVRFPLSRGQITSTKKSLITKSYFKYFAIILLMAFWLTQAETSLKFIFCALKLNSQ</sequence>
<comment type="cofactor">
    <cofactor evidence="1 33">
        <name>FAD</name>
        <dbReference type="ChEBI" id="CHEBI:57692"/>
    </cofactor>
</comment>
<dbReference type="GO" id="GO:0050660">
    <property type="term" value="F:flavin adenine dinucleotide binding"/>
    <property type="evidence" value="ECO:0007669"/>
    <property type="project" value="InterPro"/>
</dbReference>
<keyword evidence="13" id="KW-1133">Transmembrane helix</keyword>
<protein>
    <recommendedName>
        <fullName evidence="33">Flavin-containing monooxygenase</fullName>
        <ecNumber evidence="33">1.-.-.-</ecNumber>
    </recommendedName>
</protein>
<evidence type="ECO:0000256" key="27">
    <source>
        <dbReference type="ARBA" id="ARBA00048088"/>
    </source>
</evidence>
<dbReference type="InterPro" id="IPR002257">
    <property type="entry name" value="Flavin_mOase_5"/>
</dbReference>
<dbReference type="PRINTS" id="PR00370">
    <property type="entry name" value="FMOXYGENASE"/>
</dbReference>
<proteinExistence type="inferred from homology"/>
<evidence type="ECO:0000256" key="8">
    <source>
        <dbReference type="ARBA" id="ARBA00022692"/>
    </source>
</evidence>
<dbReference type="Proteomes" id="UP000807504">
    <property type="component" value="Unassembled WGS sequence"/>
</dbReference>
<evidence type="ECO:0000256" key="26">
    <source>
        <dbReference type="ARBA" id="ARBA00048041"/>
    </source>
</evidence>
<dbReference type="InterPro" id="IPR050346">
    <property type="entry name" value="FMO-like"/>
</dbReference>
<organism evidence="34 35">
    <name type="scientific">Argiope bruennichi</name>
    <name type="common">Wasp spider</name>
    <name type="synonym">Aranea bruennichi</name>
    <dbReference type="NCBI Taxonomy" id="94029"/>
    <lineage>
        <taxon>Eukaryota</taxon>
        <taxon>Metazoa</taxon>
        <taxon>Ecdysozoa</taxon>
        <taxon>Arthropoda</taxon>
        <taxon>Chelicerata</taxon>
        <taxon>Arachnida</taxon>
        <taxon>Araneae</taxon>
        <taxon>Araneomorphae</taxon>
        <taxon>Entelegynae</taxon>
        <taxon>Araneoidea</taxon>
        <taxon>Araneidae</taxon>
        <taxon>Argiope</taxon>
    </lineage>
</organism>
<dbReference type="Pfam" id="PF00743">
    <property type="entry name" value="FMO-like"/>
    <property type="match status" value="2"/>
</dbReference>
<comment type="catalytic activity">
    <reaction evidence="28">
        <text>octan-3-one + NADPH + O2 + H(+) = ethyl hexanoate + NADP(+) + H2O</text>
        <dbReference type="Rhea" id="RHEA:54856"/>
        <dbReference type="ChEBI" id="CHEBI:15377"/>
        <dbReference type="ChEBI" id="CHEBI:15378"/>
        <dbReference type="ChEBI" id="CHEBI:15379"/>
        <dbReference type="ChEBI" id="CHEBI:57783"/>
        <dbReference type="ChEBI" id="CHEBI:58349"/>
        <dbReference type="ChEBI" id="CHEBI:80946"/>
        <dbReference type="ChEBI" id="CHEBI:86055"/>
    </reaction>
    <physiologicalReaction direction="left-to-right" evidence="28">
        <dbReference type="Rhea" id="RHEA:54857"/>
    </physiologicalReaction>
</comment>
<dbReference type="Gene3D" id="3.50.50.60">
    <property type="entry name" value="FAD/NAD(P)-binding domain"/>
    <property type="match status" value="4"/>
</dbReference>
<comment type="function">
    <text evidence="19">Broad spectrum monooxygenase that catalyzes the oxygenation of a wide variety of nitrogen- and sulfur-containing compounds including xenobiotics. Catalyzes the S-oxygenation of hypotaurine to produce taurine, an organic osmolyte involved in cell volume regulation as well as a variety of cytoprotective and developmental processes. In vitro, catalyzes the N-oxygenation of trimethylamine (TMA) to produce trimethylamine N-oxide (TMAO) and could therefore participate to the detoxification of this compound that is generated by the action of gut microbiota from dietary precursors such as choline, choline containing compounds, betaine or L-carnitine.</text>
</comment>
<evidence type="ECO:0000256" key="6">
    <source>
        <dbReference type="ARBA" id="ARBA00022553"/>
    </source>
</evidence>
<evidence type="ECO:0000256" key="19">
    <source>
        <dbReference type="ARBA" id="ARBA00045957"/>
    </source>
</evidence>
<dbReference type="GO" id="GO:0050661">
    <property type="term" value="F:NADP binding"/>
    <property type="evidence" value="ECO:0007669"/>
    <property type="project" value="InterPro"/>
</dbReference>
<evidence type="ECO:0000256" key="30">
    <source>
        <dbReference type="ARBA" id="ARBA00048990"/>
    </source>
</evidence>
<keyword evidence="9" id="KW-0256">Endoplasmic reticulum</keyword>
<comment type="catalytic activity">
    <reaction evidence="26">
        <text>hypotaurine + NADPH + O2 + H(+) = taurine + NADP(+) + H2O</text>
        <dbReference type="Rhea" id="RHEA:69819"/>
        <dbReference type="ChEBI" id="CHEBI:15377"/>
        <dbReference type="ChEBI" id="CHEBI:15378"/>
        <dbReference type="ChEBI" id="CHEBI:15379"/>
        <dbReference type="ChEBI" id="CHEBI:57783"/>
        <dbReference type="ChEBI" id="CHEBI:57853"/>
        <dbReference type="ChEBI" id="CHEBI:58349"/>
        <dbReference type="ChEBI" id="CHEBI:507393"/>
        <dbReference type="EC" id="1.14.13.8"/>
    </reaction>
    <physiologicalReaction direction="left-to-right" evidence="26">
        <dbReference type="Rhea" id="RHEA:69820"/>
    </physiologicalReaction>
</comment>